<evidence type="ECO:0000313" key="3">
    <source>
        <dbReference type="Proteomes" id="UP000434850"/>
    </source>
</evidence>
<dbReference type="AlphaFoldDB" id="A0A6I4I8W1"/>
<sequence>MRNTLTTDQELPLQFDNCLVLYPQPFRFRPLKGRPVFLAILKTSLPDSKYVVSKDGLTYCYRTIYLRRDQCFICIATEEDKKLILADASPSIEVKTIPKYLLFKGSSSFRIIADDRKFDLMFHSPQIHYPDRLLLNKRSESQPYFDRAFNQIKGTLYGLICGTIGGRNDSEIELEKGFQELQNVMTATKGKAELSEGFTPDLFIELRAKIKGTRDRFKAANKKEKTSKFDLLDHYLNELVTYTERRSQELARQRTAMIPAVEEDTEYRSPLLSDAMSGKELLERHLSELNADIQRITDELKDLGRSAKYKDRRSLLKEQRSDLNDRGKELKKHISALKSRINSLQYRGLNRTLNGRTNFDGNIEDIYYKMGTLVTEMNFNNKARFLGKKRKDTELDLEPYLFDIKHLTRCYYNDKVETDDQILLAHDQAHFPDSELFRIIIDTLLLNAKGQQDINEGQINSILSDVIRKMNGKNELTDSLKALHQLQDYRATKAFEYVLPDNTPLIRNFIAFLFKPNSMEELQRYLFNKNIEQHHIAYTFWGAFNGFAAMPKTFTDPIFNKGNEKLMDAIDQHLFFHYLAIAQ</sequence>
<evidence type="ECO:0000256" key="1">
    <source>
        <dbReference type="SAM" id="Coils"/>
    </source>
</evidence>
<keyword evidence="3" id="KW-1185">Reference proteome</keyword>
<name>A0A6I4I8W1_9SPHI</name>
<feature type="coiled-coil region" evidence="1">
    <location>
        <begin position="279"/>
        <end position="326"/>
    </location>
</feature>
<protein>
    <submittedName>
        <fullName evidence="2">Uncharacterized protein</fullName>
    </submittedName>
</protein>
<gene>
    <name evidence="2" type="ORF">GO816_10085</name>
</gene>
<keyword evidence="1" id="KW-0175">Coiled coil</keyword>
<comment type="caution">
    <text evidence="2">The sequence shown here is derived from an EMBL/GenBank/DDBJ whole genome shotgun (WGS) entry which is preliminary data.</text>
</comment>
<dbReference type="OrthoDB" id="3036093at2"/>
<dbReference type="Proteomes" id="UP000434850">
    <property type="component" value="Unassembled WGS sequence"/>
</dbReference>
<reference evidence="2 3" key="1">
    <citation type="submission" date="2019-12" db="EMBL/GenBank/DDBJ databases">
        <title>Mucilaginibacter sp. HME9299 genome sequencing and assembly.</title>
        <authorList>
            <person name="Kang H."/>
            <person name="Kim H."/>
            <person name="Joh K."/>
        </authorList>
    </citation>
    <scope>NUCLEOTIDE SEQUENCE [LARGE SCALE GENOMIC DNA]</scope>
    <source>
        <strain evidence="2 3">HME9299</strain>
    </source>
</reference>
<evidence type="ECO:0000313" key="2">
    <source>
        <dbReference type="EMBL" id="MVN91472.1"/>
    </source>
</evidence>
<dbReference type="EMBL" id="WQLA01000003">
    <property type="protein sequence ID" value="MVN91472.1"/>
    <property type="molecule type" value="Genomic_DNA"/>
</dbReference>
<dbReference type="RefSeq" id="WP_157541713.1">
    <property type="nucleotide sequence ID" value="NZ_WQLA01000003.1"/>
</dbReference>
<accession>A0A6I4I8W1</accession>
<organism evidence="2 3">
    <name type="scientific">Mucilaginibacter aquatilis</name>
    <dbReference type="NCBI Taxonomy" id="1517760"/>
    <lineage>
        <taxon>Bacteria</taxon>
        <taxon>Pseudomonadati</taxon>
        <taxon>Bacteroidota</taxon>
        <taxon>Sphingobacteriia</taxon>
        <taxon>Sphingobacteriales</taxon>
        <taxon>Sphingobacteriaceae</taxon>
        <taxon>Mucilaginibacter</taxon>
    </lineage>
</organism>
<proteinExistence type="predicted"/>